<dbReference type="AlphaFoldDB" id="A0A9X3PN60"/>
<evidence type="ECO:0000313" key="1">
    <source>
        <dbReference type="EMBL" id="MDA1386959.1"/>
    </source>
</evidence>
<dbReference type="Proteomes" id="UP001183604">
    <property type="component" value="Unassembled WGS sequence"/>
</dbReference>
<gene>
    <name evidence="2" type="ORF">J2S69_005287</name>
    <name evidence="1" type="ORF">O2L01_18315</name>
</gene>
<dbReference type="EMBL" id="JAVDYD010000001">
    <property type="protein sequence ID" value="MDR7341568.1"/>
    <property type="molecule type" value="Genomic_DNA"/>
</dbReference>
<accession>A0A9X3PN60</accession>
<name>A0A9X3PN60_9ACTN</name>
<organism evidence="1 3">
    <name type="scientific">Glycomyces lechevalierae</name>
    <dbReference type="NCBI Taxonomy" id="256034"/>
    <lineage>
        <taxon>Bacteria</taxon>
        <taxon>Bacillati</taxon>
        <taxon>Actinomycetota</taxon>
        <taxon>Actinomycetes</taxon>
        <taxon>Glycomycetales</taxon>
        <taxon>Glycomycetaceae</taxon>
        <taxon>Glycomyces</taxon>
    </lineage>
</organism>
<dbReference type="Proteomes" id="UP001145799">
    <property type="component" value="Unassembled WGS sequence"/>
</dbReference>
<reference evidence="1" key="1">
    <citation type="submission" date="2022-12" db="EMBL/GenBank/DDBJ databases">
        <title>Gycomyces niveus sp.nov., a novel actinomycete isolated from soil in Shouguang.</title>
        <authorList>
            <person name="Yang X."/>
        </authorList>
    </citation>
    <scope>NUCLEOTIDE SEQUENCE</scope>
    <source>
        <strain evidence="1">DSM 44724</strain>
    </source>
</reference>
<dbReference type="RefSeq" id="WP_270123447.1">
    <property type="nucleotide sequence ID" value="NZ_BAAAOM010000001.1"/>
</dbReference>
<dbReference type="EMBL" id="JAPZVQ010000012">
    <property type="protein sequence ID" value="MDA1386959.1"/>
    <property type="molecule type" value="Genomic_DNA"/>
</dbReference>
<protein>
    <submittedName>
        <fullName evidence="1">Uncharacterized protein</fullName>
    </submittedName>
</protein>
<proteinExistence type="predicted"/>
<sequence length="200" mass="23106">MLNLTWDTNCLITIESDDPRRAADKVALQHLLSLHDQEQVRIRLSAGTAAELQPDRTYLQNLQRFQDRRTKAGLGHLELLHAPARLDMAFLRHMVLVDDDFDAEIRSMFAEMFPGESYDPPADFDETSPATQAWRNKIIDVEMYWSHIKNDGHLFVTRNSRDFIDDGRRERLLELFGGRGIEVPTDAVGWVSQNLRDSER</sequence>
<reference evidence="2 4" key="2">
    <citation type="submission" date="2023-07" db="EMBL/GenBank/DDBJ databases">
        <title>Sequencing the genomes of 1000 actinobacteria strains.</title>
        <authorList>
            <person name="Klenk H.-P."/>
        </authorList>
    </citation>
    <scope>NUCLEOTIDE SEQUENCE [LARGE SCALE GENOMIC DNA]</scope>
    <source>
        <strain evidence="2 4">DSM 44724</strain>
    </source>
</reference>
<comment type="caution">
    <text evidence="1">The sequence shown here is derived from an EMBL/GenBank/DDBJ whole genome shotgun (WGS) entry which is preliminary data.</text>
</comment>
<keyword evidence="4" id="KW-1185">Reference proteome</keyword>
<evidence type="ECO:0000313" key="4">
    <source>
        <dbReference type="Proteomes" id="UP001183604"/>
    </source>
</evidence>
<evidence type="ECO:0000313" key="2">
    <source>
        <dbReference type="EMBL" id="MDR7341568.1"/>
    </source>
</evidence>
<evidence type="ECO:0000313" key="3">
    <source>
        <dbReference type="Proteomes" id="UP001145799"/>
    </source>
</evidence>